<organism evidence="12 13">
    <name type="scientific">Meiothermus luteus</name>
    <dbReference type="NCBI Taxonomy" id="2026184"/>
    <lineage>
        <taxon>Bacteria</taxon>
        <taxon>Thermotogati</taxon>
        <taxon>Deinococcota</taxon>
        <taxon>Deinococci</taxon>
        <taxon>Thermales</taxon>
        <taxon>Thermaceae</taxon>
        <taxon>Meiothermus</taxon>
    </lineage>
</organism>
<evidence type="ECO:0000313" key="13">
    <source>
        <dbReference type="Proteomes" id="UP000265800"/>
    </source>
</evidence>
<dbReference type="UniPathway" id="UPA00359">
    <property type="reaction ID" value="UER00478"/>
</dbReference>
<dbReference type="InterPro" id="IPR020568">
    <property type="entry name" value="Ribosomal_Su5_D2-typ_SF"/>
</dbReference>
<protein>
    <recommendedName>
        <fullName evidence="4">UDP-3-O-acyl-N-acetylglucosamine deacetylase</fullName>
        <ecNumber evidence="4">3.5.1.108</ecNumber>
    </recommendedName>
</protein>
<dbReference type="Pfam" id="PF03331">
    <property type="entry name" value="LpxC"/>
    <property type="match status" value="1"/>
</dbReference>
<comment type="caution">
    <text evidence="12">The sequence shown here is derived from an EMBL/GenBank/DDBJ whole genome shotgun (WGS) entry which is preliminary data.</text>
</comment>
<dbReference type="Gene3D" id="3.30.1700.10">
    <property type="entry name" value="lpxc deacetylase, domain 2"/>
    <property type="match status" value="1"/>
</dbReference>
<keyword evidence="13" id="KW-1185">Reference proteome</keyword>
<name>A0A399E9G4_9DEIN</name>
<evidence type="ECO:0000256" key="11">
    <source>
        <dbReference type="ARBA" id="ARBA00024535"/>
    </source>
</evidence>
<dbReference type="InterPro" id="IPR004463">
    <property type="entry name" value="UDP-acyl_GlcNac_deAcase"/>
</dbReference>
<keyword evidence="6" id="KW-0441">Lipid A biosynthesis</keyword>
<dbReference type="SUPFAM" id="SSF54211">
    <property type="entry name" value="Ribosomal protein S5 domain 2-like"/>
    <property type="match status" value="2"/>
</dbReference>
<dbReference type="PANTHER" id="PTHR33694:SF1">
    <property type="entry name" value="UDP-3-O-ACYL-N-ACETYLGLUCOSAMINE DEACETYLASE 1, MITOCHONDRIAL-RELATED"/>
    <property type="match status" value="1"/>
</dbReference>
<accession>A0A399E9G4</accession>
<dbReference type="OrthoDB" id="9772788at2"/>
<dbReference type="Proteomes" id="UP000265800">
    <property type="component" value="Unassembled WGS sequence"/>
</dbReference>
<evidence type="ECO:0000256" key="4">
    <source>
        <dbReference type="ARBA" id="ARBA00012745"/>
    </source>
</evidence>
<evidence type="ECO:0000256" key="3">
    <source>
        <dbReference type="ARBA" id="ARBA00005002"/>
    </source>
</evidence>
<comment type="function">
    <text evidence="2">Catalyzes the hydrolysis of UDP-3-O-myristoyl-N-acetylglucosamine to form UDP-3-O-myristoylglucosamine and acetate, the committed step in lipid A biosynthesis.</text>
</comment>
<evidence type="ECO:0000256" key="1">
    <source>
        <dbReference type="ARBA" id="ARBA00001947"/>
    </source>
</evidence>
<dbReference type="AlphaFoldDB" id="A0A399E9G4"/>
<comment type="cofactor">
    <cofactor evidence="1">
        <name>Zn(2+)</name>
        <dbReference type="ChEBI" id="CHEBI:29105"/>
    </cofactor>
</comment>
<dbReference type="InterPro" id="IPR011334">
    <property type="entry name" value="UDP-acyl_GlcNac_deAcase_C"/>
</dbReference>
<keyword evidence="8 12" id="KW-0378">Hydrolase</keyword>
<evidence type="ECO:0000256" key="2">
    <source>
        <dbReference type="ARBA" id="ARBA00002923"/>
    </source>
</evidence>
<evidence type="ECO:0000256" key="9">
    <source>
        <dbReference type="ARBA" id="ARBA00022833"/>
    </source>
</evidence>
<evidence type="ECO:0000256" key="7">
    <source>
        <dbReference type="ARBA" id="ARBA00022723"/>
    </source>
</evidence>
<dbReference type="RefSeq" id="WP_119361283.1">
    <property type="nucleotide sequence ID" value="NZ_QWKZ01000168.1"/>
</dbReference>
<reference evidence="12 13" key="1">
    <citation type="submission" date="2018-08" db="EMBL/GenBank/DDBJ databases">
        <title>Meiothermus luteus KCTC 52599 genome sequencing project.</title>
        <authorList>
            <person name="Da Costa M.S."/>
            <person name="Albuquerque L."/>
            <person name="Raposo P."/>
            <person name="Froufe H.J.C."/>
            <person name="Barroso C.S."/>
            <person name="Egas C."/>
        </authorList>
    </citation>
    <scope>NUCLEOTIDE SEQUENCE [LARGE SCALE GENOMIC DNA]</scope>
    <source>
        <strain evidence="12 13">KCTC 52599</strain>
    </source>
</reference>
<comment type="catalytic activity">
    <reaction evidence="11">
        <text>a UDP-3-O-[(3R)-3-hydroxyacyl]-N-acetyl-alpha-D-glucosamine + H2O = a UDP-3-O-[(3R)-3-hydroxyacyl]-alpha-D-glucosamine + acetate</text>
        <dbReference type="Rhea" id="RHEA:67816"/>
        <dbReference type="ChEBI" id="CHEBI:15377"/>
        <dbReference type="ChEBI" id="CHEBI:30089"/>
        <dbReference type="ChEBI" id="CHEBI:137740"/>
        <dbReference type="ChEBI" id="CHEBI:173225"/>
        <dbReference type="EC" id="3.5.1.108"/>
    </reaction>
</comment>
<sequence>MGQPVAVRGVGLHTGEVAVVRFHPAEGPVRFWVGGVELRPLASAVVDTSRCTALGHGALRLFTVEHLLAALYIRGIWEGLVIEVSGPEVPILDGSAQEWLEVLREFPPCGPLPVPLSGAVRVEEGRSSVLARPDEAFSISATILFPHPKIGYQQVVSPPVPLEELARARTFGFLEEVEALRAQGLIRGASLENALVFNRYGYVNTPRMLFEPVYHKALDFLGDLYLAGRPYRGHFVAHRGSHRLHVELARLLQVLG</sequence>
<proteinExistence type="predicted"/>
<dbReference type="GO" id="GO:0103117">
    <property type="term" value="F:UDP-3-O-acyl-N-acetylglucosamine deacetylase activity"/>
    <property type="evidence" value="ECO:0007669"/>
    <property type="project" value="UniProtKB-EC"/>
</dbReference>
<dbReference type="GO" id="GO:0016020">
    <property type="term" value="C:membrane"/>
    <property type="evidence" value="ECO:0007669"/>
    <property type="project" value="GOC"/>
</dbReference>
<comment type="pathway">
    <text evidence="3">Glycolipid biosynthesis; lipid IV(A) biosynthesis; lipid IV(A) from (3R)-3-hydroxytetradecanoyl-[acyl-carrier-protein] and UDP-N-acetyl-alpha-D-glucosamine: step 2/6.</text>
</comment>
<evidence type="ECO:0000256" key="10">
    <source>
        <dbReference type="ARBA" id="ARBA00023098"/>
    </source>
</evidence>
<evidence type="ECO:0000256" key="6">
    <source>
        <dbReference type="ARBA" id="ARBA00022556"/>
    </source>
</evidence>
<keyword evidence="10" id="KW-0443">Lipid metabolism</keyword>
<evidence type="ECO:0000256" key="5">
    <source>
        <dbReference type="ARBA" id="ARBA00022516"/>
    </source>
</evidence>
<dbReference type="PANTHER" id="PTHR33694">
    <property type="entry name" value="UDP-3-O-ACYL-N-ACETYLGLUCOSAMINE DEACETYLASE 1, MITOCHONDRIAL-RELATED"/>
    <property type="match status" value="1"/>
</dbReference>
<dbReference type="GO" id="GO:0009245">
    <property type="term" value="P:lipid A biosynthetic process"/>
    <property type="evidence" value="ECO:0007669"/>
    <property type="project" value="UniProtKB-KW"/>
</dbReference>
<evidence type="ECO:0000313" key="12">
    <source>
        <dbReference type="EMBL" id="RIH81374.1"/>
    </source>
</evidence>
<dbReference type="GO" id="GO:0046872">
    <property type="term" value="F:metal ion binding"/>
    <property type="evidence" value="ECO:0007669"/>
    <property type="project" value="UniProtKB-KW"/>
</dbReference>
<dbReference type="InterPro" id="IPR015870">
    <property type="entry name" value="UDP-acyl_N-AcGlcN_deAcase_N"/>
</dbReference>
<evidence type="ECO:0000256" key="8">
    <source>
        <dbReference type="ARBA" id="ARBA00022801"/>
    </source>
</evidence>
<gene>
    <name evidence="12" type="primary">lpxC</name>
    <name evidence="12" type="ORF">Mlute_02818</name>
</gene>
<dbReference type="EC" id="3.5.1.108" evidence="4"/>
<keyword evidence="5" id="KW-0444">Lipid biosynthesis</keyword>
<keyword evidence="9" id="KW-0862">Zinc</keyword>
<keyword evidence="7" id="KW-0479">Metal-binding</keyword>
<dbReference type="Gene3D" id="3.30.230.20">
    <property type="entry name" value="lpxc deacetylase, domain 1"/>
    <property type="match status" value="1"/>
</dbReference>
<dbReference type="EMBL" id="QWKZ01000168">
    <property type="protein sequence ID" value="RIH81374.1"/>
    <property type="molecule type" value="Genomic_DNA"/>
</dbReference>